<keyword evidence="1" id="KW-0238">DNA-binding</keyword>
<accession>A0A9D1CHE2</accession>
<dbReference type="Gene3D" id="1.10.260.40">
    <property type="entry name" value="lambda repressor-like DNA-binding domains"/>
    <property type="match status" value="1"/>
</dbReference>
<dbReference type="SMART" id="SM00530">
    <property type="entry name" value="HTH_XRE"/>
    <property type="match status" value="1"/>
</dbReference>
<dbReference type="SUPFAM" id="SSF49367">
    <property type="entry name" value="Superoxide reductase-like"/>
    <property type="match status" value="1"/>
</dbReference>
<evidence type="ECO:0000313" key="4">
    <source>
        <dbReference type="Proteomes" id="UP000886879"/>
    </source>
</evidence>
<dbReference type="AlphaFoldDB" id="A0A9D1CHE2"/>
<dbReference type="GO" id="GO:0005506">
    <property type="term" value="F:iron ion binding"/>
    <property type="evidence" value="ECO:0007669"/>
    <property type="project" value="InterPro"/>
</dbReference>
<protein>
    <submittedName>
        <fullName evidence="3">Helix-turn-helix domain-containing protein</fullName>
    </submittedName>
</protein>
<evidence type="ECO:0000313" key="3">
    <source>
        <dbReference type="EMBL" id="HIQ61625.1"/>
    </source>
</evidence>
<dbReference type="PROSITE" id="PS50943">
    <property type="entry name" value="HTH_CROC1"/>
    <property type="match status" value="1"/>
</dbReference>
<dbReference type="InterPro" id="IPR010982">
    <property type="entry name" value="Lambda_DNA-bd_dom_sf"/>
</dbReference>
<dbReference type="SUPFAM" id="SSF47413">
    <property type="entry name" value="lambda repressor-like DNA-binding domains"/>
    <property type="match status" value="1"/>
</dbReference>
<dbReference type="Gene3D" id="2.60.40.730">
    <property type="entry name" value="SOR catalytic domain"/>
    <property type="match status" value="1"/>
</dbReference>
<reference evidence="3" key="2">
    <citation type="journal article" date="2021" name="PeerJ">
        <title>Extensive microbial diversity within the chicken gut microbiome revealed by metagenomics and culture.</title>
        <authorList>
            <person name="Gilroy R."/>
            <person name="Ravi A."/>
            <person name="Getino M."/>
            <person name="Pursley I."/>
            <person name="Horton D.L."/>
            <person name="Alikhan N.F."/>
            <person name="Baker D."/>
            <person name="Gharbi K."/>
            <person name="Hall N."/>
            <person name="Watson M."/>
            <person name="Adriaenssens E.M."/>
            <person name="Foster-Nyarko E."/>
            <person name="Jarju S."/>
            <person name="Secka A."/>
            <person name="Antonio M."/>
            <person name="Oren A."/>
            <person name="Chaudhuri R.R."/>
            <person name="La Ragione R."/>
            <person name="Hildebrand F."/>
            <person name="Pallen M.J."/>
        </authorList>
    </citation>
    <scope>NUCLEOTIDE SEQUENCE</scope>
    <source>
        <strain evidence="3">ChiGjej2B2-12916</strain>
    </source>
</reference>
<gene>
    <name evidence="3" type="ORF">IAD31_08555</name>
</gene>
<dbReference type="Pfam" id="PF01880">
    <property type="entry name" value="Desulfoferrodox"/>
    <property type="match status" value="1"/>
</dbReference>
<dbReference type="InterPro" id="IPR036073">
    <property type="entry name" value="Desulfoferrodoxin_Fe-bd_dom_sf"/>
</dbReference>
<organism evidence="3 4">
    <name type="scientific">Candidatus Enterenecus faecium</name>
    <dbReference type="NCBI Taxonomy" id="2840780"/>
    <lineage>
        <taxon>Bacteria</taxon>
        <taxon>Bacillati</taxon>
        <taxon>Bacillota</taxon>
        <taxon>Clostridia</taxon>
        <taxon>Eubacteriales</taxon>
        <taxon>Candidatus Enterenecus</taxon>
    </lineage>
</organism>
<evidence type="ECO:0000256" key="1">
    <source>
        <dbReference type="ARBA" id="ARBA00023125"/>
    </source>
</evidence>
<dbReference type="GO" id="GO:0003677">
    <property type="term" value="F:DNA binding"/>
    <property type="evidence" value="ECO:0007669"/>
    <property type="project" value="UniProtKB-KW"/>
</dbReference>
<dbReference type="Pfam" id="PF01381">
    <property type="entry name" value="HTH_3"/>
    <property type="match status" value="1"/>
</dbReference>
<dbReference type="EMBL" id="DVFO01000090">
    <property type="protein sequence ID" value="HIQ61625.1"/>
    <property type="molecule type" value="Genomic_DNA"/>
</dbReference>
<dbReference type="PANTHER" id="PTHR46558">
    <property type="entry name" value="TRACRIPTIONAL REGULATORY PROTEIN-RELATED-RELATED"/>
    <property type="match status" value="1"/>
</dbReference>
<dbReference type="PANTHER" id="PTHR46558:SF11">
    <property type="entry name" value="HTH-TYPE TRANSCRIPTIONAL REGULATOR XRE"/>
    <property type="match status" value="1"/>
</dbReference>
<dbReference type="InterPro" id="IPR001387">
    <property type="entry name" value="Cro/C1-type_HTH"/>
</dbReference>
<dbReference type="Proteomes" id="UP000886879">
    <property type="component" value="Unassembled WGS sequence"/>
</dbReference>
<dbReference type="InterPro" id="IPR002742">
    <property type="entry name" value="Desulfoferrodoxin_Fe-bd_dom"/>
</dbReference>
<proteinExistence type="predicted"/>
<dbReference type="GO" id="GO:0016491">
    <property type="term" value="F:oxidoreductase activity"/>
    <property type="evidence" value="ECO:0007669"/>
    <property type="project" value="InterPro"/>
</dbReference>
<dbReference type="CDD" id="cd00093">
    <property type="entry name" value="HTH_XRE"/>
    <property type="match status" value="1"/>
</dbReference>
<name>A0A9D1CHE2_9FIRM</name>
<sequence length="194" mass="21444">MNSYVTGSTIKRLREGRSLTQAQLGEKIGVSSKTISKWETAKGLPDVSLLEPLASALGVSVLELMSGDTMCNGNRSANMLRSKLYVCPICGNVIHTMGETVVSCCGVTLPPLEAEEVDQAHGITREVVEDEVYLTVDHPMTKKHYISFLAYVTSDGFQMVKLYPEGNAACRFRLQRSGYLYLYCNQHGLMRQKV</sequence>
<comment type="caution">
    <text evidence="3">The sequence shown here is derived from an EMBL/GenBank/DDBJ whole genome shotgun (WGS) entry which is preliminary data.</text>
</comment>
<feature type="domain" description="HTH cro/C1-type" evidence="2">
    <location>
        <begin position="10"/>
        <end position="64"/>
    </location>
</feature>
<evidence type="ECO:0000259" key="2">
    <source>
        <dbReference type="PROSITE" id="PS50943"/>
    </source>
</evidence>
<reference evidence="3" key="1">
    <citation type="submission" date="2020-10" db="EMBL/GenBank/DDBJ databases">
        <authorList>
            <person name="Gilroy R."/>
        </authorList>
    </citation>
    <scope>NUCLEOTIDE SEQUENCE</scope>
    <source>
        <strain evidence="3">ChiGjej2B2-12916</strain>
    </source>
</reference>